<protein>
    <recommendedName>
        <fullName evidence="3">Encoded protein</fullName>
    </recommendedName>
</protein>
<reference evidence="1" key="1">
    <citation type="submission" date="2017-08" db="EMBL/GenBank/DDBJ databases">
        <authorList>
            <person name="Polle J.E."/>
            <person name="Barry K."/>
            <person name="Cushman J."/>
            <person name="Schmutz J."/>
            <person name="Tran D."/>
            <person name="Hathwaick L.T."/>
            <person name="Yim W.C."/>
            <person name="Jenkins J."/>
            <person name="Mckie-Krisberg Z.M."/>
            <person name="Prochnik S."/>
            <person name="Lindquist E."/>
            <person name="Dockter R.B."/>
            <person name="Adam C."/>
            <person name="Molina H."/>
            <person name="Bunkerborg J."/>
            <person name="Jin E."/>
            <person name="Buchheim M."/>
            <person name="Magnuson J."/>
        </authorList>
    </citation>
    <scope>NUCLEOTIDE SEQUENCE</scope>
    <source>
        <strain evidence="1">CCAP 19/18</strain>
    </source>
</reference>
<gene>
    <name evidence="1" type="ORF">DUNSADRAFT_11469</name>
</gene>
<organism evidence="1 2">
    <name type="scientific">Dunaliella salina</name>
    <name type="common">Green alga</name>
    <name type="synonym">Protococcus salinus</name>
    <dbReference type="NCBI Taxonomy" id="3046"/>
    <lineage>
        <taxon>Eukaryota</taxon>
        <taxon>Viridiplantae</taxon>
        <taxon>Chlorophyta</taxon>
        <taxon>core chlorophytes</taxon>
        <taxon>Chlorophyceae</taxon>
        <taxon>CS clade</taxon>
        <taxon>Chlamydomonadales</taxon>
        <taxon>Dunaliellaceae</taxon>
        <taxon>Dunaliella</taxon>
    </lineage>
</organism>
<sequence length="117" mass="13333">MRRAQLLSDPRAWLSHFQKQLKQLKCPCLQIIPAVLPGCIVHTLSIHFRVLPDRGCLTSTNNSTNLNAHIHNSLRQCHRGHIWDWSMGPWSRACEHGCHRESMGERGSTTSRSCSHT</sequence>
<evidence type="ECO:0000313" key="1">
    <source>
        <dbReference type="EMBL" id="KAF5832597.1"/>
    </source>
</evidence>
<evidence type="ECO:0000313" key="2">
    <source>
        <dbReference type="Proteomes" id="UP000815325"/>
    </source>
</evidence>
<evidence type="ECO:0008006" key="3">
    <source>
        <dbReference type="Google" id="ProtNLM"/>
    </source>
</evidence>
<accession>A0ABQ7GDA7</accession>
<dbReference type="EMBL" id="MU069862">
    <property type="protein sequence ID" value="KAF5832597.1"/>
    <property type="molecule type" value="Genomic_DNA"/>
</dbReference>
<comment type="caution">
    <text evidence="1">The sequence shown here is derived from an EMBL/GenBank/DDBJ whole genome shotgun (WGS) entry which is preliminary data.</text>
</comment>
<name>A0ABQ7GDA7_DUNSA</name>
<keyword evidence="2" id="KW-1185">Reference proteome</keyword>
<dbReference type="Proteomes" id="UP000815325">
    <property type="component" value="Unassembled WGS sequence"/>
</dbReference>
<proteinExistence type="predicted"/>